<keyword evidence="6 8" id="KW-1133">Transmembrane helix</keyword>
<dbReference type="Proteomes" id="UP000070452">
    <property type="component" value="Unassembled WGS sequence"/>
</dbReference>
<reference evidence="10" key="6">
    <citation type="submission" date="2022-05" db="EMBL/GenBank/DDBJ databases">
        <title>Draft genome sequences of Clostridium perfringens strains isolated from Peru.</title>
        <authorList>
            <person name="Hurtado R."/>
            <person name="Lima L."/>
            <person name="Sousa T."/>
            <person name="Jaiswal A.K."/>
            <person name="Tiwari S."/>
            <person name="Maturrano L."/>
            <person name="Brenig B."/>
            <person name="Azevedo V."/>
        </authorList>
    </citation>
    <scope>NUCLEOTIDE SEQUENCE</scope>
    <source>
        <strain evidence="10">CP4</strain>
    </source>
</reference>
<keyword evidence="5 8" id="KW-0812">Transmembrane</keyword>
<reference evidence="15 20" key="5">
    <citation type="submission" date="2017-12" db="EMBL/GenBank/DDBJ databases">
        <title>A pool of 800 enterococci isolated from chicken carcass rinse samples from New Zealand.</title>
        <authorList>
            <person name="Zhang J."/>
            <person name="Rogers L."/>
            <person name="Midwinter A."/>
            <person name="French N."/>
        </authorList>
    </citation>
    <scope>NUCLEOTIDE SEQUENCE [LARGE SCALE GENOMIC DNA]</scope>
    <source>
        <strain evidence="15 20">EN697</strain>
    </source>
</reference>
<evidence type="ECO:0000256" key="4">
    <source>
        <dbReference type="ARBA" id="ARBA00022475"/>
    </source>
</evidence>
<evidence type="ECO:0000313" key="18">
    <source>
        <dbReference type="Proteomes" id="UP000224303"/>
    </source>
</evidence>
<feature type="transmembrane region" description="Helical" evidence="8">
    <location>
        <begin position="218"/>
        <end position="240"/>
    </location>
</feature>
<reference evidence="11" key="7">
    <citation type="submission" date="2023-03" db="EMBL/GenBank/DDBJ databases">
        <authorList>
            <person name="Shen W."/>
            <person name="Cai J."/>
        </authorList>
    </citation>
    <scope>NUCLEOTIDE SEQUENCE</scope>
    <source>
        <strain evidence="11">B1010-2</strain>
    </source>
</reference>
<reference evidence="14 19" key="1">
    <citation type="submission" date="2015-06" db="EMBL/GenBank/DDBJ databases">
        <title>The Genome Sequence of Enterococcus faecium 131EA1.</title>
        <authorList>
            <consortium name="The Broad Institute Genomics Platform"/>
            <consortium name="The Broad Institute Genome Sequencing Center for Infectious Disease"/>
            <person name="Earl A.M."/>
            <person name="Van Tyne D."/>
            <person name="Lebreton F."/>
            <person name="Saavedra J.T."/>
            <person name="Gilmore M.S."/>
            <person name="Manson Mcguire A."/>
            <person name="Clock S."/>
            <person name="Crupain M."/>
            <person name="Rangan U."/>
            <person name="Young S."/>
            <person name="Abouelleil A."/>
            <person name="Cao P."/>
            <person name="Chapman S.B."/>
            <person name="Griggs A."/>
            <person name="Priest M."/>
            <person name="Shea T."/>
            <person name="Wortman J."/>
            <person name="Nusbaum C."/>
            <person name="Birren B."/>
        </authorList>
    </citation>
    <scope>NUCLEOTIDE SEQUENCE [LARGE SCALE GENOMIC DNA]</scope>
    <source>
        <strain evidence="14 19">131EA1</strain>
    </source>
</reference>
<dbReference type="EMBL" id="PJVH01000009">
    <property type="protein sequence ID" value="RXU90149.1"/>
    <property type="molecule type" value="Genomic_DNA"/>
</dbReference>
<evidence type="ECO:0000313" key="14">
    <source>
        <dbReference type="EMBL" id="RBS29757.1"/>
    </source>
</evidence>
<evidence type="ECO:0000313" key="9">
    <source>
        <dbReference type="EMBL" id="KWX17254.1"/>
    </source>
</evidence>
<dbReference type="AlphaFoldDB" id="A0A132P4J6"/>
<comment type="subcellular location">
    <subcellularLocation>
        <location evidence="1">Cell membrane</location>
        <topology evidence="1">Multi-pass membrane protein</topology>
    </subcellularLocation>
</comment>
<evidence type="ECO:0000313" key="12">
    <source>
        <dbReference type="EMBL" id="OTO00821.1"/>
    </source>
</evidence>
<comment type="caution">
    <text evidence="9">The sequence shown here is derived from an EMBL/GenBank/DDBJ whole genome shotgun (WGS) entry which is preliminary data.</text>
</comment>
<dbReference type="PATRIC" id="fig|1352.805.peg.366"/>
<comment type="similarity">
    <text evidence="2">Belongs to the autoinducer-2 exporter (AI-2E) (TC 2.A.86) family.</text>
</comment>
<evidence type="ECO:0000313" key="11">
    <source>
        <dbReference type="EMBL" id="MDT2368824.1"/>
    </source>
</evidence>
<keyword evidence="4" id="KW-1003">Cell membrane</keyword>
<evidence type="ECO:0000256" key="1">
    <source>
        <dbReference type="ARBA" id="ARBA00004651"/>
    </source>
</evidence>
<organism evidence="9 16">
    <name type="scientific">Enterococcus faecium</name>
    <name type="common">Streptococcus faecium</name>
    <dbReference type="NCBI Taxonomy" id="1352"/>
    <lineage>
        <taxon>Bacteria</taxon>
        <taxon>Bacillati</taxon>
        <taxon>Bacillota</taxon>
        <taxon>Bacilli</taxon>
        <taxon>Lactobacillales</taxon>
        <taxon>Enterococcaceae</taxon>
        <taxon>Enterococcus</taxon>
    </lineage>
</organism>
<dbReference type="EMBL" id="LRHK01000001">
    <property type="protein sequence ID" value="KWX17254.1"/>
    <property type="molecule type" value="Genomic_DNA"/>
</dbReference>
<feature type="transmembrane region" description="Helical" evidence="8">
    <location>
        <begin position="70"/>
        <end position="92"/>
    </location>
</feature>
<dbReference type="Proteomes" id="UP000253144">
    <property type="component" value="Unassembled WGS sequence"/>
</dbReference>
<sequence>MQSRFKQSKLFFWTVELVLTIIGVYFILQMPNIFSPILKMLSAIFLPLLVAGFIYYMFDPIVVFLEKHRIPRVFGFLLTFLVVIILVVLTVMNVVPQLMEQTIQLTQSLPTYADETSKWLNELAQREEFKNFNLEEQLASANLSLSNLFNIILVSLSASVSKIISFMMQFFILLFTVPFILLFMFKDGHKFIDALSHFFPKAIRKELRQTVKELNETLSAYISSTILDALIIGVMSFLAMRIFDQPYSLLLAVICGITNIIPYVGPFIGAVPAIIVGLFISPFQALYMALSILVIQQLDGNLIKPLLFGKSMNIHPLTIILVLIGAGSVAGILGMLICIPVYAVIKTIILNIRKIYLLRRMEHVSEKLDSPKVLEETSE</sequence>
<dbReference type="EMBL" id="NGLB01000001">
    <property type="protein sequence ID" value="OTO00821.1"/>
    <property type="molecule type" value="Genomic_DNA"/>
</dbReference>
<evidence type="ECO:0000256" key="8">
    <source>
        <dbReference type="SAM" id="Phobius"/>
    </source>
</evidence>
<evidence type="ECO:0000256" key="2">
    <source>
        <dbReference type="ARBA" id="ARBA00009773"/>
    </source>
</evidence>
<accession>A0A132P4J6</accession>
<feature type="transmembrane region" description="Helical" evidence="8">
    <location>
        <begin position="40"/>
        <end position="58"/>
    </location>
</feature>
<dbReference type="GO" id="GO:0055085">
    <property type="term" value="P:transmembrane transport"/>
    <property type="evidence" value="ECO:0007669"/>
    <property type="project" value="TreeGrafter"/>
</dbReference>
<dbReference type="EMBL" id="JARPTX010000003">
    <property type="protein sequence ID" value="MDT2368824.1"/>
    <property type="molecule type" value="Genomic_DNA"/>
</dbReference>
<evidence type="ECO:0000313" key="15">
    <source>
        <dbReference type="EMBL" id="RXU90149.1"/>
    </source>
</evidence>
<reference evidence="13 18" key="4">
    <citation type="submission" date="2017-10" db="EMBL/GenBank/DDBJ databases">
        <title>Draft genomes of the Enterococcus faecium isolated from human feces before and after Helicobacter pylori eradication therapy.</title>
        <authorList>
            <person name="Prianichniikov N.A."/>
            <person name="Glushchenko O.E."/>
            <person name="Malakhova M.V."/>
        </authorList>
    </citation>
    <scope>NUCLEOTIDE SEQUENCE [LARGE SCALE GENOMIC DNA]</scope>
    <source>
        <strain evidence="13 18">Hp_5-7</strain>
    </source>
</reference>
<feature type="transmembrane region" description="Helical" evidence="8">
    <location>
        <begin position="247"/>
        <end position="265"/>
    </location>
</feature>
<evidence type="ECO:0000313" key="16">
    <source>
        <dbReference type="Proteomes" id="UP000070452"/>
    </source>
</evidence>
<dbReference type="Pfam" id="PF01594">
    <property type="entry name" value="AI-2E_transport"/>
    <property type="match status" value="1"/>
</dbReference>
<evidence type="ECO:0000313" key="17">
    <source>
        <dbReference type="Proteomes" id="UP000194737"/>
    </source>
</evidence>
<proteinExistence type="inferred from homology"/>
<name>A0A132P4J6_ENTFC</name>
<feature type="transmembrane region" description="Helical" evidence="8">
    <location>
        <begin position="271"/>
        <end position="295"/>
    </location>
</feature>
<evidence type="ECO:0000256" key="5">
    <source>
        <dbReference type="ARBA" id="ARBA00022692"/>
    </source>
</evidence>
<reference evidence="9 16" key="2">
    <citation type="submission" date="2016-01" db="EMBL/GenBank/DDBJ databases">
        <title>Molecular Mechanisms for transfer of large genomic segments between Enterococcus faecium strains.</title>
        <authorList>
            <person name="Garcia-Solache M.A."/>
            <person name="Lebreton F."/>
            <person name="Mclaughlin R.E."/>
            <person name="Whiteaker J.D."/>
            <person name="Gilmore M.S."/>
            <person name="Rice L.B."/>
        </authorList>
    </citation>
    <scope>NUCLEOTIDE SEQUENCE [LARGE SCALE GENOMIC DNA]</scope>
    <source>
        <strain evidence="9 16">D344RRF x C68</strain>
    </source>
</reference>
<keyword evidence="3" id="KW-0813">Transport</keyword>
<dbReference type="Proteomes" id="UP001260956">
    <property type="component" value="Unassembled WGS sequence"/>
</dbReference>
<evidence type="ECO:0000256" key="7">
    <source>
        <dbReference type="ARBA" id="ARBA00023136"/>
    </source>
</evidence>
<dbReference type="InterPro" id="IPR002549">
    <property type="entry name" value="AI-2E-like"/>
</dbReference>
<dbReference type="EMBL" id="LEQJ01000012">
    <property type="protein sequence ID" value="RBS29757.1"/>
    <property type="molecule type" value="Genomic_DNA"/>
</dbReference>
<dbReference type="PANTHER" id="PTHR21716">
    <property type="entry name" value="TRANSMEMBRANE PROTEIN"/>
    <property type="match status" value="1"/>
</dbReference>
<reference evidence="12 17" key="3">
    <citation type="submission" date="2017-05" db="EMBL/GenBank/DDBJ databases">
        <title>The Genome Sequence of Enterococcus faecium 6F2_DIV0138.</title>
        <authorList>
            <consortium name="The Broad Institute Genomics Platform"/>
            <consortium name="The Broad Institute Genomic Center for Infectious Diseases"/>
            <person name="Earl A."/>
            <person name="Manson A."/>
            <person name="Schwartman J."/>
            <person name="Gilmore M."/>
            <person name="Abouelleil A."/>
            <person name="Cao P."/>
            <person name="Chapman S."/>
            <person name="Cusick C."/>
            <person name="Shea T."/>
            <person name="Young S."/>
            <person name="Neafsey D."/>
            <person name="Nusbaum C."/>
            <person name="Birren B."/>
        </authorList>
    </citation>
    <scope>NUCLEOTIDE SEQUENCE [LARGE SCALE GENOMIC DNA]</scope>
    <source>
        <strain evidence="12 17">6F2_DIV0138</strain>
    </source>
</reference>
<dbReference type="Proteomes" id="UP000224303">
    <property type="component" value="Unassembled WGS sequence"/>
</dbReference>
<keyword evidence="7 8" id="KW-0472">Membrane</keyword>
<protein>
    <submittedName>
        <fullName evidence="10">AI-2E family transporter</fullName>
    </submittedName>
    <submittedName>
        <fullName evidence="12">Pheromone autoinducer 2 transporter</fullName>
    </submittedName>
</protein>
<dbReference type="RefSeq" id="WP_002298514.1">
    <property type="nucleotide sequence ID" value="NZ_AP019394.1"/>
</dbReference>
<dbReference type="Proteomes" id="UP001141166">
    <property type="component" value="Unassembled WGS sequence"/>
</dbReference>
<evidence type="ECO:0000256" key="3">
    <source>
        <dbReference type="ARBA" id="ARBA00022448"/>
    </source>
</evidence>
<gene>
    <name evidence="12" type="ORF">A5804_002339</name>
    <name evidence="9" type="ORF">AWT83_01535</name>
    <name evidence="13" type="ORF">CQR37_04310</name>
    <name evidence="15" type="ORF">CYQ77_04355</name>
    <name evidence="14" type="ORF">EB12_01999</name>
    <name evidence="10" type="ORF">M3X98_13330</name>
    <name evidence="11" type="ORF">P6Z85_01280</name>
</gene>
<evidence type="ECO:0000313" key="19">
    <source>
        <dbReference type="Proteomes" id="UP000253144"/>
    </source>
</evidence>
<evidence type="ECO:0000313" key="10">
    <source>
        <dbReference type="EMBL" id="MDC4248990.1"/>
    </source>
</evidence>
<feature type="transmembrane region" description="Helical" evidence="8">
    <location>
        <begin position="332"/>
        <end position="352"/>
    </location>
</feature>
<dbReference type="Proteomes" id="UP000289562">
    <property type="component" value="Unassembled WGS sequence"/>
</dbReference>
<dbReference type="EMBL" id="JAMWMK010000033">
    <property type="protein sequence ID" value="MDC4248990.1"/>
    <property type="molecule type" value="Genomic_DNA"/>
</dbReference>
<evidence type="ECO:0000313" key="20">
    <source>
        <dbReference type="Proteomes" id="UP000289562"/>
    </source>
</evidence>
<feature type="transmembrane region" description="Helical" evidence="8">
    <location>
        <begin position="10"/>
        <end position="28"/>
    </location>
</feature>
<dbReference type="GO" id="GO:0005886">
    <property type="term" value="C:plasma membrane"/>
    <property type="evidence" value="ECO:0007669"/>
    <property type="project" value="UniProtKB-SubCell"/>
</dbReference>
<dbReference type="Proteomes" id="UP000194737">
    <property type="component" value="Unassembled WGS sequence"/>
</dbReference>
<dbReference type="EMBL" id="PCGC01000006">
    <property type="protein sequence ID" value="PHL22281.1"/>
    <property type="molecule type" value="Genomic_DNA"/>
</dbReference>
<feature type="transmembrane region" description="Helical" evidence="8">
    <location>
        <begin position="163"/>
        <end position="185"/>
    </location>
</feature>
<dbReference type="PANTHER" id="PTHR21716:SF53">
    <property type="entry name" value="PERMEASE PERM-RELATED"/>
    <property type="match status" value="1"/>
</dbReference>
<evidence type="ECO:0000256" key="6">
    <source>
        <dbReference type="ARBA" id="ARBA00022989"/>
    </source>
</evidence>
<evidence type="ECO:0000313" key="13">
    <source>
        <dbReference type="EMBL" id="PHL22281.1"/>
    </source>
</evidence>